<evidence type="ECO:0000256" key="2">
    <source>
        <dbReference type="ARBA" id="ARBA00022525"/>
    </source>
</evidence>
<dbReference type="AlphaFoldDB" id="A0A1J1IIM1"/>
<evidence type="ECO:0000256" key="1">
    <source>
        <dbReference type="ARBA" id="ARBA00004613"/>
    </source>
</evidence>
<evidence type="ECO:0000256" key="3">
    <source>
        <dbReference type="ARBA" id="ARBA00022737"/>
    </source>
</evidence>
<dbReference type="Proteomes" id="UP000183832">
    <property type="component" value="Unassembled WGS sequence"/>
</dbReference>
<dbReference type="PANTHER" id="PTHR12352:SF24">
    <property type="entry name" value="THYROGLOBULIN TYPE-1 DOMAIN-CONTAINING PROTEIN"/>
    <property type="match status" value="1"/>
</dbReference>
<protein>
    <submittedName>
        <fullName evidence="7">CLUMA_CG012930, isoform A</fullName>
    </submittedName>
</protein>
<dbReference type="PROSITE" id="PS51162">
    <property type="entry name" value="THYROGLOBULIN_1_2"/>
    <property type="match status" value="2"/>
</dbReference>
<evidence type="ECO:0000313" key="8">
    <source>
        <dbReference type="Proteomes" id="UP000183832"/>
    </source>
</evidence>
<proteinExistence type="predicted"/>
<comment type="subcellular location">
    <subcellularLocation>
        <location evidence="1">Secreted</location>
    </subcellularLocation>
</comment>
<organism evidence="7 8">
    <name type="scientific">Clunio marinus</name>
    <dbReference type="NCBI Taxonomy" id="568069"/>
    <lineage>
        <taxon>Eukaryota</taxon>
        <taxon>Metazoa</taxon>
        <taxon>Ecdysozoa</taxon>
        <taxon>Arthropoda</taxon>
        <taxon>Hexapoda</taxon>
        <taxon>Insecta</taxon>
        <taxon>Pterygota</taxon>
        <taxon>Neoptera</taxon>
        <taxon>Endopterygota</taxon>
        <taxon>Diptera</taxon>
        <taxon>Nematocera</taxon>
        <taxon>Chironomoidea</taxon>
        <taxon>Chironomidae</taxon>
        <taxon>Clunio</taxon>
    </lineage>
</organism>
<keyword evidence="2" id="KW-0964">Secreted</keyword>
<dbReference type="PANTHER" id="PTHR12352">
    <property type="entry name" value="SECRETED MODULAR CALCIUM-BINDING PROTEIN"/>
    <property type="match status" value="1"/>
</dbReference>
<feature type="domain" description="Thyroglobulin type-1" evidence="6">
    <location>
        <begin position="265"/>
        <end position="333"/>
    </location>
</feature>
<dbReference type="OrthoDB" id="1725934at2759"/>
<dbReference type="InterPro" id="IPR036857">
    <property type="entry name" value="Thyroglobulin_1_sf"/>
</dbReference>
<sequence>MEGDDCSIGLPGAPLPNSICGDGLYCSLKNGNYFPTCEPMLETSECFRMRREFDNNLGKGSIGHLQQAPLCDGDGDFSPLICIPGQTCFCVNKRGERIFGDGLYRKNIHQIMQCECSRLNDKLKELVEQSFPFFSTRCQSDGSFDPVQCFGDLCVCVDERSGSPTSDTKNLTVGLSELPCYDEKIHHDEFNYARPCENIKLGLINMIFEVEREGFIDVEVLVDICDLDGSYAPVQKNDLSLFCADKNGERIEEFSVSKDSPDADSMNCKCARARKLLTDNNYLEIPECCSNGNYKKLACRRGFCFCVDEDGKQVSVEVIDIHKTKLPCSENECN</sequence>
<dbReference type="Pfam" id="PF00086">
    <property type="entry name" value="Thyroglobulin_1"/>
    <property type="match status" value="3"/>
</dbReference>
<keyword evidence="4" id="KW-1015">Disulfide bond</keyword>
<evidence type="ECO:0000259" key="6">
    <source>
        <dbReference type="PROSITE" id="PS51162"/>
    </source>
</evidence>
<name>A0A1J1IIM1_9DIPT</name>
<dbReference type="InterPro" id="IPR051950">
    <property type="entry name" value="Dev_reg/Prot_inhib"/>
</dbReference>
<evidence type="ECO:0000256" key="4">
    <source>
        <dbReference type="ARBA" id="ARBA00023157"/>
    </source>
</evidence>
<evidence type="ECO:0000313" key="7">
    <source>
        <dbReference type="EMBL" id="CRK99618.1"/>
    </source>
</evidence>
<evidence type="ECO:0000256" key="5">
    <source>
        <dbReference type="PROSITE-ProRule" id="PRU00500"/>
    </source>
</evidence>
<dbReference type="EMBL" id="CVRI01000051">
    <property type="protein sequence ID" value="CRK99618.1"/>
    <property type="molecule type" value="Genomic_DNA"/>
</dbReference>
<accession>A0A1J1IIM1</accession>
<dbReference type="InterPro" id="IPR000716">
    <property type="entry name" value="Thyroglobulin_1"/>
</dbReference>
<gene>
    <name evidence="7" type="ORF">CLUMA_CG012930</name>
</gene>
<comment type="caution">
    <text evidence="5">Lacks conserved residue(s) required for the propagation of feature annotation.</text>
</comment>
<dbReference type="GO" id="GO:0007160">
    <property type="term" value="P:cell-matrix adhesion"/>
    <property type="evidence" value="ECO:0007669"/>
    <property type="project" value="TreeGrafter"/>
</dbReference>
<keyword evidence="3" id="KW-0677">Repeat</keyword>
<dbReference type="SMART" id="SM00211">
    <property type="entry name" value="TY"/>
    <property type="match status" value="4"/>
</dbReference>
<dbReference type="Gene3D" id="4.10.800.10">
    <property type="entry name" value="Thyroglobulin type-1"/>
    <property type="match status" value="3"/>
</dbReference>
<feature type="domain" description="Thyroglobulin type-1" evidence="6">
    <location>
        <begin position="113"/>
        <end position="180"/>
    </location>
</feature>
<reference evidence="7 8" key="1">
    <citation type="submission" date="2015-04" db="EMBL/GenBank/DDBJ databases">
        <authorList>
            <person name="Syromyatnikov M.Y."/>
            <person name="Popov V.N."/>
        </authorList>
    </citation>
    <scope>NUCLEOTIDE SEQUENCE [LARGE SCALE GENOMIC DNA]</scope>
</reference>
<dbReference type="GO" id="GO:0005604">
    <property type="term" value="C:basement membrane"/>
    <property type="evidence" value="ECO:0007669"/>
    <property type="project" value="TreeGrafter"/>
</dbReference>
<keyword evidence="8" id="KW-1185">Reference proteome</keyword>
<dbReference type="GO" id="GO:0005615">
    <property type="term" value="C:extracellular space"/>
    <property type="evidence" value="ECO:0007669"/>
    <property type="project" value="TreeGrafter"/>
</dbReference>
<dbReference type="SUPFAM" id="SSF57610">
    <property type="entry name" value="Thyroglobulin type-1 domain"/>
    <property type="match status" value="4"/>
</dbReference>